<dbReference type="AlphaFoldDB" id="A0A4R6V491"/>
<evidence type="ECO:0000313" key="2">
    <source>
        <dbReference type="EMBL" id="TDQ55003.1"/>
    </source>
</evidence>
<comment type="caution">
    <text evidence="2">The sequence shown here is derived from an EMBL/GenBank/DDBJ whole genome shotgun (WGS) entry which is preliminary data.</text>
</comment>
<sequence length="538" mass="57627">MASPSTNDDKDAPAGRLSRKERKEQRARVRREHAAQRAAARGAGKGRPGRGKGRPGAEPFSGDGKDTPPPVMGWAHRGGGASINIPHVPEYQATTAQACGLFPFVTSSKPPAVGTPIGRDLLSGEVVCLDPLAWLRAGLVTNPGCFVLGQPGTGKSTLVKRMVTGAVAFGTQAIILGDTKPDYTSLIQYLGGQVVRIGRGLDRINPLDAGPLGTSLAHLNADDREQLRWEVRSRRISLLMALCTLIREDRITNAEEVVLGAAVDLLDERLGAGSQPTVVDVLRVVEEGPDDLRRMARAESGDHYDERVDDLVFTLRLLCTGSLAGVFDGPTTNPIDLSAPGVSVDISRVGAAGDKLLTAAMLCTWSYGFGMVDAAAMLAEHGVIRPRSYIGVMDELWRALRGAPGLVEYADSLTRLNRSKGMASVMVTHSLSDLEALASEEDRAKARGFVDRSAITILAGLPPRELARVNQITPLTEPEQGLVSSWSSPDSWQPGTLHPGRGRYLIKTGAERLGIPVQMTLTGDEFELYDTDQAIRRA</sequence>
<dbReference type="Proteomes" id="UP000295281">
    <property type="component" value="Unassembled WGS sequence"/>
</dbReference>
<evidence type="ECO:0008006" key="4">
    <source>
        <dbReference type="Google" id="ProtNLM"/>
    </source>
</evidence>
<feature type="region of interest" description="Disordered" evidence="1">
    <location>
        <begin position="1"/>
        <end position="77"/>
    </location>
</feature>
<accession>A0A4R6V491</accession>
<proteinExistence type="predicted"/>
<organism evidence="2 3">
    <name type="scientific">Actinorugispora endophytica</name>
    <dbReference type="NCBI Taxonomy" id="1605990"/>
    <lineage>
        <taxon>Bacteria</taxon>
        <taxon>Bacillati</taxon>
        <taxon>Actinomycetota</taxon>
        <taxon>Actinomycetes</taxon>
        <taxon>Streptosporangiales</taxon>
        <taxon>Nocardiopsidaceae</taxon>
        <taxon>Actinorugispora</taxon>
    </lineage>
</organism>
<dbReference type="SUPFAM" id="SSF52540">
    <property type="entry name" value="P-loop containing nucleoside triphosphate hydrolases"/>
    <property type="match status" value="1"/>
</dbReference>
<dbReference type="Gene3D" id="3.40.50.300">
    <property type="entry name" value="P-loop containing nucleotide triphosphate hydrolases"/>
    <property type="match status" value="2"/>
</dbReference>
<dbReference type="PANTHER" id="PTHR30121:SF6">
    <property type="entry name" value="SLR6007 PROTEIN"/>
    <property type="match status" value="1"/>
</dbReference>
<dbReference type="EMBL" id="SNYN01000001">
    <property type="protein sequence ID" value="TDQ55003.1"/>
    <property type="molecule type" value="Genomic_DNA"/>
</dbReference>
<evidence type="ECO:0000313" key="3">
    <source>
        <dbReference type="Proteomes" id="UP000295281"/>
    </source>
</evidence>
<keyword evidence="3" id="KW-1185">Reference proteome</keyword>
<dbReference type="InterPro" id="IPR051162">
    <property type="entry name" value="T4SS_component"/>
</dbReference>
<dbReference type="PANTHER" id="PTHR30121">
    <property type="entry name" value="UNCHARACTERIZED PROTEIN YJGR-RELATED"/>
    <property type="match status" value="1"/>
</dbReference>
<gene>
    <name evidence="2" type="ORF">EV190_101324</name>
</gene>
<dbReference type="InterPro" id="IPR027417">
    <property type="entry name" value="P-loop_NTPase"/>
</dbReference>
<feature type="compositionally biased region" description="Basic and acidic residues" evidence="1">
    <location>
        <begin position="21"/>
        <end position="35"/>
    </location>
</feature>
<reference evidence="2 3" key="1">
    <citation type="submission" date="2019-03" db="EMBL/GenBank/DDBJ databases">
        <title>Genomic Encyclopedia of Type Strains, Phase IV (KMG-IV): sequencing the most valuable type-strain genomes for metagenomic binning, comparative biology and taxonomic classification.</title>
        <authorList>
            <person name="Goeker M."/>
        </authorList>
    </citation>
    <scope>NUCLEOTIDE SEQUENCE [LARGE SCALE GENOMIC DNA]</scope>
    <source>
        <strain evidence="2 3">DSM 46770</strain>
    </source>
</reference>
<protein>
    <recommendedName>
        <fullName evidence="4">AAA domain-containing protein</fullName>
    </recommendedName>
</protein>
<name>A0A4R6V491_9ACTN</name>
<evidence type="ECO:0000256" key="1">
    <source>
        <dbReference type="SAM" id="MobiDB-lite"/>
    </source>
</evidence>
<dbReference type="RefSeq" id="WP_243742265.1">
    <property type="nucleotide sequence ID" value="NZ_SNYN01000001.1"/>
</dbReference>